<gene>
    <name evidence="1" type="ORF">H6P81_018084</name>
</gene>
<accession>A0AAV7E000</accession>
<comment type="caution">
    <text evidence="1">The sequence shown here is derived from an EMBL/GenBank/DDBJ whole genome shotgun (WGS) entry which is preliminary data.</text>
</comment>
<dbReference type="EMBL" id="JAINDJ010000007">
    <property type="protein sequence ID" value="KAG9442230.1"/>
    <property type="molecule type" value="Genomic_DNA"/>
</dbReference>
<protein>
    <submittedName>
        <fullName evidence="1">Uncharacterized protein</fullName>
    </submittedName>
</protein>
<evidence type="ECO:0000313" key="1">
    <source>
        <dbReference type="EMBL" id="KAG9442230.1"/>
    </source>
</evidence>
<dbReference type="Proteomes" id="UP000825729">
    <property type="component" value="Unassembled WGS sequence"/>
</dbReference>
<dbReference type="AlphaFoldDB" id="A0AAV7E000"/>
<evidence type="ECO:0000313" key="2">
    <source>
        <dbReference type="Proteomes" id="UP000825729"/>
    </source>
</evidence>
<reference evidence="1 2" key="1">
    <citation type="submission" date="2021-07" db="EMBL/GenBank/DDBJ databases">
        <title>The Aristolochia fimbriata genome: insights into angiosperm evolution, floral development and chemical biosynthesis.</title>
        <authorList>
            <person name="Jiao Y."/>
        </authorList>
    </citation>
    <scope>NUCLEOTIDE SEQUENCE [LARGE SCALE GENOMIC DNA]</scope>
    <source>
        <strain evidence="1">IBCAS-2021</strain>
        <tissue evidence="1">Leaf</tissue>
    </source>
</reference>
<sequence length="86" mass="9269">MSGAGGCARTSVLKDCGSDPSWATHAIWRRINVWPLAMLVMARHNSIMLYSMESMQSSDGGFSGVSKCPFLVEYYSMGGCDSIGLP</sequence>
<name>A0AAV7E000_ARIFI</name>
<proteinExistence type="predicted"/>
<organism evidence="1 2">
    <name type="scientific">Aristolochia fimbriata</name>
    <name type="common">White veined hardy Dutchman's pipe vine</name>
    <dbReference type="NCBI Taxonomy" id="158543"/>
    <lineage>
        <taxon>Eukaryota</taxon>
        <taxon>Viridiplantae</taxon>
        <taxon>Streptophyta</taxon>
        <taxon>Embryophyta</taxon>
        <taxon>Tracheophyta</taxon>
        <taxon>Spermatophyta</taxon>
        <taxon>Magnoliopsida</taxon>
        <taxon>Magnoliidae</taxon>
        <taxon>Piperales</taxon>
        <taxon>Aristolochiaceae</taxon>
        <taxon>Aristolochia</taxon>
    </lineage>
</organism>
<keyword evidence="2" id="KW-1185">Reference proteome</keyword>